<dbReference type="Pfam" id="PF11184">
    <property type="entry name" value="DUF2969"/>
    <property type="match status" value="1"/>
</dbReference>
<evidence type="ECO:0000313" key="2">
    <source>
        <dbReference type="Proteomes" id="UP000310506"/>
    </source>
</evidence>
<protein>
    <submittedName>
        <fullName evidence="1">DUF2969 domain-containing protein</fullName>
    </submittedName>
</protein>
<keyword evidence="2" id="KW-1185">Reference proteome</keyword>
<accession>A0A4S3B6I4</accession>
<dbReference type="RefSeq" id="WP_136135986.1">
    <property type="nucleotide sequence ID" value="NZ_SDGV01000004.1"/>
</dbReference>
<organism evidence="1 2">
    <name type="scientific">Vagococcus silagei</name>
    <dbReference type="NCBI Taxonomy" id="2508885"/>
    <lineage>
        <taxon>Bacteria</taxon>
        <taxon>Bacillati</taxon>
        <taxon>Bacillota</taxon>
        <taxon>Bacilli</taxon>
        <taxon>Lactobacillales</taxon>
        <taxon>Enterococcaceae</taxon>
        <taxon>Vagococcus</taxon>
    </lineage>
</organism>
<sequence>MKKNKPVEVTVNETVKTVSGEEVAVQEVLIGKKVIGEIEAQANSKFKVTGFDNFYAMTKSLDDALEELIKHWNLNN</sequence>
<dbReference type="Proteomes" id="UP000310506">
    <property type="component" value="Unassembled WGS sequence"/>
</dbReference>
<comment type="caution">
    <text evidence="1">The sequence shown here is derived from an EMBL/GenBank/DDBJ whole genome shotgun (WGS) entry which is preliminary data.</text>
</comment>
<dbReference type="InterPro" id="IPR021351">
    <property type="entry name" value="DUF2969"/>
</dbReference>
<reference evidence="1 2" key="1">
    <citation type="submission" date="2019-01" db="EMBL/GenBank/DDBJ databases">
        <title>Vagococcus silagei sp. nov. isolated from brewer's grain.</title>
        <authorList>
            <person name="Guu J.-R."/>
        </authorList>
    </citation>
    <scope>NUCLEOTIDE SEQUENCE [LARGE SCALE GENOMIC DNA]</scope>
    <source>
        <strain evidence="1 2">2B-2</strain>
    </source>
</reference>
<dbReference type="OrthoDB" id="2151809at2"/>
<dbReference type="AlphaFoldDB" id="A0A4S3B6I4"/>
<dbReference type="EMBL" id="SDGV01000004">
    <property type="protein sequence ID" value="THB61987.1"/>
    <property type="molecule type" value="Genomic_DNA"/>
</dbReference>
<name>A0A4S3B6I4_9ENTE</name>
<gene>
    <name evidence="1" type="ORF">ESZ54_01925</name>
</gene>
<evidence type="ECO:0000313" key="1">
    <source>
        <dbReference type="EMBL" id="THB61987.1"/>
    </source>
</evidence>
<proteinExistence type="predicted"/>